<dbReference type="GO" id="GO:0071555">
    <property type="term" value="P:cell wall organization"/>
    <property type="evidence" value="ECO:0007669"/>
    <property type="project" value="UniProtKB-KW"/>
</dbReference>
<dbReference type="Gene3D" id="3.40.50.20">
    <property type="match status" value="1"/>
</dbReference>
<evidence type="ECO:0000313" key="18">
    <source>
        <dbReference type="EMBL" id="MBK1883140.1"/>
    </source>
</evidence>
<dbReference type="InterPro" id="IPR011761">
    <property type="entry name" value="ATP-grasp"/>
</dbReference>
<dbReference type="Proteomes" id="UP000603141">
    <property type="component" value="Unassembled WGS sequence"/>
</dbReference>
<dbReference type="GO" id="GO:0009252">
    <property type="term" value="P:peptidoglycan biosynthetic process"/>
    <property type="evidence" value="ECO:0007669"/>
    <property type="project" value="UniProtKB-UniRule"/>
</dbReference>
<dbReference type="InterPro" id="IPR011127">
    <property type="entry name" value="Dala_Dala_lig_N"/>
</dbReference>
<dbReference type="GO" id="GO:0008716">
    <property type="term" value="F:D-alanine-D-alanine ligase activity"/>
    <property type="evidence" value="ECO:0007669"/>
    <property type="project" value="UniProtKB-UniRule"/>
</dbReference>
<evidence type="ECO:0000256" key="4">
    <source>
        <dbReference type="ARBA" id="ARBA00012216"/>
    </source>
</evidence>
<dbReference type="PIRSF" id="PIRSF039102">
    <property type="entry name" value="Ddl/VanB"/>
    <property type="match status" value="1"/>
</dbReference>
<comment type="catalytic activity">
    <reaction evidence="12 13">
        <text>2 D-alanine + ATP = D-alanyl-D-alanine + ADP + phosphate + H(+)</text>
        <dbReference type="Rhea" id="RHEA:11224"/>
        <dbReference type="ChEBI" id="CHEBI:15378"/>
        <dbReference type="ChEBI" id="CHEBI:30616"/>
        <dbReference type="ChEBI" id="CHEBI:43474"/>
        <dbReference type="ChEBI" id="CHEBI:57416"/>
        <dbReference type="ChEBI" id="CHEBI:57822"/>
        <dbReference type="ChEBI" id="CHEBI:456216"/>
        <dbReference type="EC" id="6.3.2.4"/>
    </reaction>
</comment>
<evidence type="ECO:0000256" key="5">
    <source>
        <dbReference type="ARBA" id="ARBA00022490"/>
    </source>
</evidence>
<dbReference type="Gene3D" id="3.30.1490.20">
    <property type="entry name" value="ATP-grasp fold, A domain"/>
    <property type="match status" value="1"/>
</dbReference>
<keyword evidence="15" id="KW-0479">Metal-binding</keyword>
<comment type="subcellular location">
    <subcellularLocation>
        <location evidence="2 13">Cytoplasm</location>
    </subcellularLocation>
</comment>
<evidence type="ECO:0000256" key="13">
    <source>
        <dbReference type="HAMAP-Rule" id="MF_00047"/>
    </source>
</evidence>
<dbReference type="GO" id="GO:0008360">
    <property type="term" value="P:regulation of cell shape"/>
    <property type="evidence" value="ECO:0007669"/>
    <property type="project" value="UniProtKB-KW"/>
</dbReference>
<dbReference type="GO" id="GO:0046872">
    <property type="term" value="F:metal ion binding"/>
    <property type="evidence" value="ECO:0007669"/>
    <property type="project" value="UniProtKB-KW"/>
</dbReference>
<dbReference type="NCBIfam" id="NF002378">
    <property type="entry name" value="PRK01372.1"/>
    <property type="match status" value="1"/>
</dbReference>
<evidence type="ECO:0000256" key="8">
    <source>
        <dbReference type="ARBA" id="ARBA00022840"/>
    </source>
</evidence>
<dbReference type="GO" id="GO:0005524">
    <property type="term" value="F:ATP binding"/>
    <property type="evidence" value="ECO:0007669"/>
    <property type="project" value="UniProtKB-UniRule"/>
</dbReference>
<proteinExistence type="inferred from homology"/>
<feature type="active site" evidence="14">
    <location>
        <position position="17"/>
    </location>
</feature>
<dbReference type="SUPFAM" id="SSF56059">
    <property type="entry name" value="Glutathione synthetase ATP-binding domain-like"/>
    <property type="match status" value="1"/>
</dbReference>
<dbReference type="EC" id="6.3.2.4" evidence="4 13"/>
<dbReference type="PANTHER" id="PTHR23132:SF23">
    <property type="entry name" value="D-ALANINE--D-ALANINE LIGASE B"/>
    <property type="match status" value="1"/>
</dbReference>
<evidence type="ECO:0000256" key="16">
    <source>
        <dbReference type="PROSITE-ProRule" id="PRU00409"/>
    </source>
</evidence>
<gene>
    <name evidence="13" type="primary">ddl</name>
    <name evidence="18" type="ORF">JIN85_11980</name>
</gene>
<comment type="function">
    <text evidence="13">Cell wall formation.</text>
</comment>
<evidence type="ECO:0000313" key="19">
    <source>
        <dbReference type="Proteomes" id="UP000603141"/>
    </source>
</evidence>
<dbReference type="Pfam" id="PF07478">
    <property type="entry name" value="Dala_Dala_lig_C"/>
    <property type="match status" value="1"/>
</dbReference>
<evidence type="ECO:0000256" key="14">
    <source>
        <dbReference type="PIRSR" id="PIRSR039102-1"/>
    </source>
</evidence>
<evidence type="ECO:0000256" key="2">
    <source>
        <dbReference type="ARBA" id="ARBA00004496"/>
    </source>
</evidence>
<evidence type="ECO:0000256" key="7">
    <source>
        <dbReference type="ARBA" id="ARBA00022741"/>
    </source>
</evidence>
<dbReference type="InterPro" id="IPR013815">
    <property type="entry name" value="ATP_grasp_subdomain_1"/>
</dbReference>
<dbReference type="PROSITE" id="PS00843">
    <property type="entry name" value="DALA_DALA_LIGASE_1"/>
    <property type="match status" value="1"/>
</dbReference>
<evidence type="ECO:0000256" key="10">
    <source>
        <dbReference type="ARBA" id="ARBA00022984"/>
    </source>
</evidence>
<evidence type="ECO:0000256" key="6">
    <source>
        <dbReference type="ARBA" id="ARBA00022598"/>
    </source>
</evidence>
<keyword evidence="5 13" id="KW-0963">Cytoplasm</keyword>
<feature type="active site" evidence="14">
    <location>
        <position position="143"/>
    </location>
</feature>
<comment type="cofactor">
    <cofactor evidence="15">
        <name>Mg(2+)</name>
        <dbReference type="ChEBI" id="CHEBI:18420"/>
    </cofactor>
    <cofactor evidence="15">
        <name>Mn(2+)</name>
        <dbReference type="ChEBI" id="CHEBI:29035"/>
    </cofactor>
    <text evidence="15">Binds 2 magnesium or manganese ions per subunit.</text>
</comment>
<dbReference type="AlphaFoldDB" id="A0A934S892"/>
<feature type="binding site" evidence="15">
    <location>
        <position position="268"/>
    </location>
    <ligand>
        <name>Mg(2+)</name>
        <dbReference type="ChEBI" id="CHEBI:18420"/>
        <label>2</label>
    </ligand>
</feature>
<accession>A0A934S892</accession>
<keyword evidence="7 16" id="KW-0547">Nucleotide-binding</keyword>
<keyword evidence="11 13" id="KW-0961">Cell wall biogenesis/degradation</keyword>
<dbReference type="InterPro" id="IPR000291">
    <property type="entry name" value="D-Ala_lig_Van_CS"/>
</dbReference>
<dbReference type="EMBL" id="JAENIJ010000018">
    <property type="protein sequence ID" value="MBK1883140.1"/>
    <property type="molecule type" value="Genomic_DNA"/>
</dbReference>
<comment type="pathway">
    <text evidence="13">Cell wall biogenesis; peptidoglycan biosynthesis.</text>
</comment>
<dbReference type="Pfam" id="PF01820">
    <property type="entry name" value="Dala_Dala_lig_N"/>
    <property type="match status" value="1"/>
</dbReference>
<dbReference type="InterPro" id="IPR011095">
    <property type="entry name" value="Dala_Dala_lig_C"/>
</dbReference>
<keyword evidence="8 16" id="KW-0067">ATP-binding</keyword>
<keyword evidence="15" id="KW-0464">Manganese</keyword>
<protein>
    <recommendedName>
        <fullName evidence="4 13">D-alanine--D-alanine ligase</fullName>
        <ecNumber evidence="4 13">6.3.2.4</ecNumber>
    </recommendedName>
    <alternativeName>
        <fullName evidence="13">D-Ala-D-Ala ligase</fullName>
    </alternativeName>
    <alternativeName>
        <fullName evidence="13">D-alanylalanine synthetase</fullName>
    </alternativeName>
</protein>
<name>A0A934S892_9BACT</name>
<dbReference type="HAMAP" id="MF_00047">
    <property type="entry name" value="Dala_Dala_lig"/>
    <property type="match status" value="1"/>
</dbReference>
<evidence type="ECO:0000256" key="9">
    <source>
        <dbReference type="ARBA" id="ARBA00022960"/>
    </source>
</evidence>
<dbReference type="NCBIfam" id="TIGR01205">
    <property type="entry name" value="D_ala_D_alaTIGR"/>
    <property type="match status" value="1"/>
</dbReference>
<feature type="domain" description="ATP-grasp" evidence="17">
    <location>
        <begin position="102"/>
        <end position="301"/>
    </location>
</feature>
<evidence type="ECO:0000256" key="15">
    <source>
        <dbReference type="PIRSR" id="PIRSR039102-3"/>
    </source>
</evidence>
<dbReference type="PROSITE" id="PS00844">
    <property type="entry name" value="DALA_DALA_LIGASE_2"/>
    <property type="match status" value="1"/>
</dbReference>
<keyword evidence="19" id="KW-1185">Reference proteome</keyword>
<dbReference type="InterPro" id="IPR005905">
    <property type="entry name" value="D_ala_D_ala"/>
</dbReference>
<feature type="binding site" evidence="15">
    <location>
        <position position="270"/>
    </location>
    <ligand>
        <name>Mg(2+)</name>
        <dbReference type="ChEBI" id="CHEBI:18420"/>
        <label>2</label>
    </ligand>
</feature>
<dbReference type="PANTHER" id="PTHR23132">
    <property type="entry name" value="D-ALANINE--D-ALANINE LIGASE"/>
    <property type="match status" value="1"/>
</dbReference>
<dbReference type="GO" id="GO:0005737">
    <property type="term" value="C:cytoplasm"/>
    <property type="evidence" value="ECO:0007669"/>
    <property type="project" value="UniProtKB-SubCell"/>
</dbReference>
<keyword evidence="6 13" id="KW-0436">Ligase</keyword>
<reference evidence="18" key="1">
    <citation type="submission" date="2021-01" db="EMBL/GenBank/DDBJ databases">
        <title>Modified the classification status of verrucomicrobia.</title>
        <authorList>
            <person name="Feng X."/>
        </authorList>
    </citation>
    <scope>NUCLEOTIDE SEQUENCE</scope>
    <source>
        <strain evidence="18">KCTC 22041</strain>
    </source>
</reference>
<keyword evidence="15" id="KW-0460">Magnesium</keyword>
<feature type="binding site" evidence="15">
    <location>
        <position position="255"/>
    </location>
    <ligand>
        <name>Mg(2+)</name>
        <dbReference type="ChEBI" id="CHEBI:18420"/>
        <label>1</label>
    </ligand>
</feature>
<dbReference type="SUPFAM" id="SSF52440">
    <property type="entry name" value="PreATP-grasp domain"/>
    <property type="match status" value="1"/>
</dbReference>
<feature type="binding site" evidence="15">
    <location>
        <position position="268"/>
    </location>
    <ligand>
        <name>Mg(2+)</name>
        <dbReference type="ChEBI" id="CHEBI:18420"/>
        <label>1</label>
    </ligand>
</feature>
<sequence length="308" mass="32565">MFKQKKIVVLMGGPGAEREVSIASGKAVLKALQDLGCQAEGLEVTDFTVEQLPEGTELVYNLIHGTFGEDGQLQALLDSHGIAYTGAGAESSRIAFDKNLAKEKFLAAGVPTPRSETIKLSPGLLPELTIKAPLVIKPPREGSSVGVQIVRDQAEVPGALLKAAEVYDEVLIENFIEGKELTVGIVNDQAMPIVHIAPKGGGSYDMANKYPWLSGAAGSDYYCPADLDEATTLAVQEAALAAHRSLSIEAYSRVDVLLDSENRPWVLEANTIPGMTATSLLPKSAAAGGIPFPALCQTIAEISLQLRS</sequence>
<evidence type="ECO:0000256" key="3">
    <source>
        <dbReference type="ARBA" id="ARBA00010871"/>
    </source>
</evidence>
<comment type="caution">
    <text evidence="18">The sequence shown here is derived from an EMBL/GenBank/DDBJ whole genome shotgun (WGS) entry which is preliminary data.</text>
</comment>
<evidence type="ECO:0000256" key="12">
    <source>
        <dbReference type="ARBA" id="ARBA00047614"/>
    </source>
</evidence>
<evidence type="ECO:0000256" key="11">
    <source>
        <dbReference type="ARBA" id="ARBA00023316"/>
    </source>
</evidence>
<comment type="cofactor">
    <cofactor evidence="1">
        <name>Mn(2+)</name>
        <dbReference type="ChEBI" id="CHEBI:29035"/>
    </cofactor>
</comment>
<comment type="similarity">
    <text evidence="3 13">Belongs to the D-alanine--D-alanine ligase family.</text>
</comment>
<evidence type="ECO:0000256" key="1">
    <source>
        <dbReference type="ARBA" id="ARBA00001936"/>
    </source>
</evidence>
<dbReference type="InterPro" id="IPR016185">
    <property type="entry name" value="PreATP-grasp_dom_sf"/>
</dbReference>
<dbReference type="RefSeq" id="WP_200270965.1">
    <property type="nucleotide sequence ID" value="NZ_JAENIJ010000018.1"/>
</dbReference>
<dbReference type="Gene3D" id="3.30.470.20">
    <property type="entry name" value="ATP-grasp fold, B domain"/>
    <property type="match status" value="1"/>
</dbReference>
<dbReference type="PROSITE" id="PS50975">
    <property type="entry name" value="ATP_GRASP"/>
    <property type="match status" value="1"/>
</dbReference>
<keyword evidence="9 13" id="KW-0133">Cell shape</keyword>
<organism evidence="18 19">
    <name type="scientific">Luteolibacter pohnpeiensis</name>
    <dbReference type="NCBI Taxonomy" id="454153"/>
    <lineage>
        <taxon>Bacteria</taxon>
        <taxon>Pseudomonadati</taxon>
        <taxon>Verrucomicrobiota</taxon>
        <taxon>Verrucomicrobiia</taxon>
        <taxon>Verrucomicrobiales</taxon>
        <taxon>Verrucomicrobiaceae</taxon>
        <taxon>Luteolibacter</taxon>
    </lineage>
</organism>
<keyword evidence="10 13" id="KW-0573">Peptidoglycan synthesis</keyword>
<evidence type="ECO:0000259" key="17">
    <source>
        <dbReference type="PROSITE" id="PS50975"/>
    </source>
</evidence>
<feature type="active site" evidence="14">
    <location>
        <position position="279"/>
    </location>
</feature>